<dbReference type="InterPro" id="IPR031127">
    <property type="entry name" value="E3_UB_ligase_RBR"/>
</dbReference>
<evidence type="ECO:0000313" key="14">
    <source>
        <dbReference type="Proteomes" id="UP000188533"/>
    </source>
</evidence>
<feature type="domain" description="RING-type" evidence="12">
    <location>
        <begin position="502"/>
        <end position="699"/>
    </location>
</feature>
<reference evidence="13 14" key="2">
    <citation type="submission" date="2017-02" db="EMBL/GenBank/DDBJ databases">
        <title>A genome survey and senescence transcriptome analysis in Lentinula edodes.</title>
        <authorList>
            <person name="Sakamoto Y."/>
            <person name="Nakade K."/>
            <person name="Sato S."/>
            <person name="Yoshida Y."/>
            <person name="Miyazaki K."/>
            <person name="Natsume S."/>
            <person name="Konno N."/>
        </authorList>
    </citation>
    <scope>NUCLEOTIDE SEQUENCE [LARGE SCALE GENOMIC DNA]</scope>
    <source>
        <strain evidence="13 14">NBRC 111202</strain>
    </source>
</reference>
<proteinExistence type="predicted"/>
<evidence type="ECO:0000259" key="11">
    <source>
        <dbReference type="PROSITE" id="PS50089"/>
    </source>
</evidence>
<organism evidence="13 14">
    <name type="scientific">Lentinula edodes</name>
    <name type="common">Shiitake mushroom</name>
    <name type="synonym">Lentinus edodes</name>
    <dbReference type="NCBI Taxonomy" id="5353"/>
    <lineage>
        <taxon>Eukaryota</taxon>
        <taxon>Fungi</taxon>
        <taxon>Dikarya</taxon>
        <taxon>Basidiomycota</taxon>
        <taxon>Agaricomycotina</taxon>
        <taxon>Agaricomycetes</taxon>
        <taxon>Agaricomycetidae</taxon>
        <taxon>Agaricales</taxon>
        <taxon>Marasmiineae</taxon>
        <taxon>Omphalotaceae</taxon>
        <taxon>Lentinula</taxon>
    </lineage>
</organism>
<feature type="compositionally biased region" description="Acidic residues" evidence="10">
    <location>
        <begin position="468"/>
        <end position="480"/>
    </location>
</feature>
<dbReference type="PANTHER" id="PTHR11685">
    <property type="entry name" value="RBR FAMILY RING FINGER AND IBR DOMAIN-CONTAINING"/>
    <property type="match status" value="1"/>
</dbReference>
<feature type="domain" description="RING-type" evidence="11">
    <location>
        <begin position="128"/>
        <end position="166"/>
    </location>
</feature>
<protein>
    <recommendedName>
        <fullName evidence="2">RBR-type E3 ubiquitin transferase</fullName>
        <ecNumber evidence="2">2.3.2.31</ecNumber>
    </recommendedName>
</protein>
<comment type="caution">
    <text evidence="13">The sequence shown here is derived from an EMBL/GenBank/DDBJ whole genome shotgun (WGS) entry which is preliminary data.</text>
</comment>
<keyword evidence="5" id="KW-0677">Repeat</keyword>
<dbReference type="GO" id="GO:0016567">
    <property type="term" value="P:protein ubiquitination"/>
    <property type="evidence" value="ECO:0007669"/>
    <property type="project" value="InterPro"/>
</dbReference>
<sequence>MATTSAPLSNVDRGSALLIAQLALDDIRELRGGNTYLDQEYALELMAEEFAQVLSFFNDAQTAEHPNAEGYPSSDAASSSSSSYSYDELHEASSSSPSTFPPSSTASELVYSCQDSHTGHLTEPIPECVACTESLDEETPLFVQPCGHHYCGSCLMHFIETCINDDNLFPPKCCGSPMSFITEKNDHSSPMENPVQPFEKLVIGSDLRTRFNAKALELDVRPEDRVYCPSPRCSTFLGSWGSLKQSYNVPDTLYQSSSNPSPPPSHRCPSCFEQFCVLCKDPAHSETLTCPIIEEHLAEDKLRDLARLNGWQTCPGCKALVELTEGYIEDLRILWPLKNLASSFESFLFCTTMELESADCLASLVSSQLTLEEIRDITFARKGKTREDNPATDEEIAFKLFEEENAAVVGSLRLAFSLQHALDVDQAILAKLSVEELGAVDDHRYAQALSLGQALPDKSDAQKALEDSAVDSEVTDTEDQIGEHSASSGRPSSPHFGGSKPFRVHCIICTDSFRSSNTFQAPCKDYYCFKCLRDLVLACIGDESLFPLRCCQQSLPVADVLQLLPDDLRTKFENKSHEFGTLANDRVYCSTPICSKFLGSSAEAETSNILCSQCSASTCALCKAHSHPGESCAENIALLELKALATEEHWQTCPRCSSIIELRVGCYHMTCLCHMQFCYMCAAPWKECECPQWEENRLLNAAEARVEQEFGAVARAAEPAVFQRRVEQRTQELRYYHDCNPHRWRHHQGGGTCEECGNFLPLFLKGCRNCHIMVCVRCMRNRL</sequence>
<evidence type="ECO:0000256" key="8">
    <source>
        <dbReference type="ARBA" id="ARBA00022833"/>
    </source>
</evidence>
<dbReference type="InterPro" id="IPR001841">
    <property type="entry name" value="Znf_RING"/>
</dbReference>
<dbReference type="PROSITE" id="PS50089">
    <property type="entry name" value="ZF_RING_2"/>
    <property type="match status" value="1"/>
</dbReference>
<dbReference type="Pfam" id="PF22191">
    <property type="entry name" value="IBR_1"/>
    <property type="match status" value="1"/>
</dbReference>
<name>A0A1Q3ED95_LENED</name>
<dbReference type="Gene3D" id="3.30.40.10">
    <property type="entry name" value="Zinc/RING finger domain, C3HC4 (zinc finger)"/>
    <property type="match status" value="1"/>
</dbReference>
<dbReference type="Pfam" id="PF01485">
    <property type="entry name" value="IBR"/>
    <property type="match status" value="2"/>
</dbReference>
<keyword evidence="4" id="KW-0479">Metal-binding</keyword>
<keyword evidence="8" id="KW-0862">Zinc</keyword>
<dbReference type="InterPro" id="IPR013083">
    <property type="entry name" value="Znf_RING/FYVE/PHD"/>
</dbReference>
<dbReference type="AlphaFoldDB" id="A0A1Q3ED95"/>
<evidence type="ECO:0000256" key="7">
    <source>
        <dbReference type="ARBA" id="ARBA00022786"/>
    </source>
</evidence>
<keyword evidence="14" id="KW-1185">Reference proteome</keyword>
<evidence type="ECO:0000256" key="10">
    <source>
        <dbReference type="SAM" id="MobiDB-lite"/>
    </source>
</evidence>
<keyword evidence="7" id="KW-0833">Ubl conjugation pathway</keyword>
<evidence type="ECO:0000256" key="6">
    <source>
        <dbReference type="ARBA" id="ARBA00022771"/>
    </source>
</evidence>
<dbReference type="EMBL" id="BDGU01000235">
    <property type="protein sequence ID" value="GAW05104.1"/>
    <property type="molecule type" value="Genomic_DNA"/>
</dbReference>
<dbReference type="InterPro" id="IPR002867">
    <property type="entry name" value="IBR_dom"/>
</dbReference>
<evidence type="ECO:0000256" key="5">
    <source>
        <dbReference type="ARBA" id="ARBA00022737"/>
    </source>
</evidence>
<dbReference type="STRING" id="5353.A0A1Q3ED95"/>
<evidence type="ECO:0000259" key="12">
    <source>
        <dbReference type="PROSITE" id="PS51873"/>
    </source>
</evidence>
<keyword evidence="6 9" id="KW-0863">Zinc-finger</keyword>
<dbReference type="PROSITE" id="PS51873">
    <property type="entry name" value="TRIAD"/>
    <property type="match status" value="1"/>
</dbReference>
<evidence type="ECO:0000256" key="2">
    <source>
        <dbReference type="ARBA" id="ARBA00012251"/>
    </source>
</evidence>
<dbReference type="InterPro" id="IPR044066">
    <property type="entry name" value="TRIAD_supradom"/>
</dbReference>
<keyword evidence="3" id="KW-0808">Transferase</keyword>
<feature type="region of interest" description="Disordered" evidence="10">
    <location>
        <begin position="465"/>
        <end position="495"/>
    </location>
</feature>
<dbReference type="GO" id="GO:0008270">
    <property type="term" value="F:zinc ion binding"/>
    <property type="evidence" value="ECO:0007669"/>
    <property type="project" value="UniProtKB-KW"/>
</dbReference>
<dbReference type="CDD" id="cd20335">
    <property type="entry name" value="BRcat_RBR"/>
    <property type="match status" value="1"/>
</dbReference>
<accession>A0A1Q3ED95</accession>
<dbReference type="SMART" id="SM00647">
    <property type="entry name" value="IBR"/>
    <property type="match status" value="3"/>
</dbReference>
<dbReference type="PROSITE" id="PS00518">
    <property type="entry name" value="ZF_RING_1"/>
    <property type="match status" value="1"/>
</dbReference>
<evidence type="ECO:0000256" key="9">
    <source>
        <dbReference type="PROSITE-ProRule" id="PRU00175"/>
    </source>
</evidence>
<dbReference type="GO" id="GO:0061630">
    <property type="term" value="F:ubiquitin protein ligase activity"/>
    <property type="evidence" value="ECO:0007669"/>
    <property type="project" value="UniProtKB-EC"/>
</dbReference>
<evidence type="ECO:0000256" key="4">
    <source>
        <dbReference type="ARBA" id="ARBA00022723"/>
    </source>
</evidence>
<comment type="catalytic activity">
    <reaction evidence="1">
        <text>[E2 ubiquitin-conjugating enzyme]-S-ubiquitinyl-L-cysteine + [acceptor protein]-L-lysine = [E2 ubiquitin-conjugating enzyme]-L-cysteine + [acceptor protein]-N(6)-ubiquitinyl-L-lysine.</text>
        <dbReference type="EC" id="2.3.2.31"/>
    </reaction>
</comment>
<gene>
    <name evidence="13" type="ORF">LENED_006939</name>
</gene>
<evidence type="ECO:0000256" key="1">
    <source>
        <dbReference type="ARBA" id="ARBA00001798"/>
    </source>
</evidence>
<dbReference type="EC" id="2.3.2.31" evidence="2"/>
<dbReference type="CDD" id="cd22584">
    <property type="entry name" value="Rcat_RBR_unk"/>
    <property type="match status" value="1"/>
</dbReference>
<dbReference type="Gene3D" id="1.20.120.1750">
    <property type="match status" value="1"/>
</dbReference>
<evidence type="ECO:0000313" key="13">
    <source>
        <dbReference type="EMBL" id="GAW05104.1"/>
    </source>
</evidence>
<dbReference type="Proteomes" id="UP000188533">
    <property type="component" value="Unassembled WGS sequence"/>
</dbReference>
<dbReference type="SUPFAM" id="SSF57850">
    <property type="entry name" value="RING/U-box"/>
    <property type="match status" value="2"/>
</dbReference>
<dbReference type="InterPro" id="IPR017907">
    <property type="entry name" value="Znf_RING_CS"/>
</dbReference>
<reference evidence="13 14" key="1">
    <citation type="submission" date="2016-08" db="EMBL/GenBank/DDBJ databases">
        <authorList>
            <consortium name="Lentinula edodes genome sequencing consortium"/>
            <person name="Sakamoto Y."/>
            <person name="Nakade K."/>
            <person name="Sato S."/>
            <person name="Yoshida Y."/>
            <person name="Miyazaki K."/>
            <person name="Natsume S."/>
            <person name="Konno N."/>
        </authorList>
    </citation>
    <scope>NUCLEOTIDE SEQUENCE [LARGE SCALE GENOMIC DNA]</scope>
    <source>
        <strain evidence="13 14">NBRC 111202</strain>
    </source>
</reference>
<evidence type="ECO:0000256" key="3">
    <source>
        <dbReference type="ARBA" id="ARBA00022679"/>
    </source>
</evidence>